<comment type="caution">
    <text evidence="3">The sequence shown here is derived from an EMBL/GenBank/DDBJ whole genome shotgun (WGS) entry which is preliminary data.</text>
</comment>
<dbReference type="PROSITE" id="PS51257">
    <property type="entry name" value="PROKAR_LIPOPROTEIN"/>
    <property type="match status" value="1"/>
</dbReference>
<dbReference type="RefSeq" id="WP_345567228.1">
    <property type="nucleotide sequence ID" value="NZ_BAAAZX010000018.1"/>
</dbReference>
<gene>
    <name evidence="3" type="ORF">GCM10022232_57870</name>
</gene>
<dbReference type="EMBL" id="BAAAZX010000018">
    <property type="protein sequence ID" value="GAA4009513.1"/>
    <property type="molecule type" value="Genomic_DNA"/>
</dbReference>
<reference evidence="4" key="1">
    <citation type="journal article" date="2019" name="Int. J. Syst. Evol. Microbiol.">
        <title>The Global Catalogue of Microorganisms (GCM) 10K type strain sequencing project: providing services to taxonomists for standard genome sequencing and annotation.</title>
        <authorList>
            <consortium name="The Broad Institute Genomics Platform"/>
            <consortium name="The Broad Institute Genome Sequencing Center for Infectious Disease"/>
            <person name="Wu L."/>
            <person name="Ma J."/>
        </authorList>
    </citation>
    <scope>NUCLEOTIDE SEQUENCE [LARGE SCALE GENOMIC DNA]</scope>
    <source>
        <strain evidence="4">JCM 16924</strain>
    </source>
</reference>
<protein>
    <recommendedName>
        <fullName evidence="5">Secreted protein</fullName>
    </recommendedName>
</protein>
<feature type="signal peptide" evidence="2">
    <location>
        <begin position="1"/>
        <end position="19"/>
    </location>
</feature>
<organism evidence="3 4">
    <name type="scientific">Streptomyces plumbiresistens</name>
    <dbReference type="NCBI Taxonomy" id="511811"/>
    <lineage>
        <taxon>Bacteria</taxon>
        <taxon>Bacillati</taxon>
        <taxon>Actinomycetota</taxon>
        <taxon>Actinomycetes</taxon>
        <taxon>Kitasatosporales</taxon>
        <taxon>Streptomycetaceae</taxon>
        <taxon>Streptomyces</taxon>
    </lineage>
</organism>
<feature type="compositionally biased region" description="Low complexity" evidence="1">
    <location>
        <begin position="28"/>
        <end position="38"/>
    </location>
</feature>
<feature type="chain" id="PRO_5045041240" description="Secreted protein" evidence="2">
    <location>
        <begin position="20"/>
        <end position="233"/>
    </location>
</feature>
<feature type="compositionally biased region" description="Low complexity" evidence="1">
    <location>
        <begin position="45"/>
        <end position="56"/>
    </location>
</feature>
<name>A0ABP7SBD6_9ACTN</name>
<evidence type="ECO:0000313" key="3">
    <source>
        <dbReference type="EMBL" id="GAA4009513.1"/>
    </source>
</evidence>
<dbReference type="Proteomes" id="UP001500456">
    <property type="component" value="Unassembled WGS sequence"/>
</dbReference>
<evidence type="ECO:0000256" key="1">
    <source>
        <dbReference type="SAM" id="MobiDB-lite"/>
    </source>
</evidence>
<evidence type="ECO:0000256" key="2">
    <source>
        <dbReference type="SAM" id="SignalP"/>
    </source>
</evidence>
<sequence length="233" mass="23779">MRRSTTTALGLGTVFTVLALTGCASHAEPADSSAASSAPVHRGGSAPSASAPVSSAQLNQRLLNESDLGDGYTSKPETARRNDDVTVIGCPALEKLGSDAATGSGLDFTRKATASFAYTGSNSSEVSEELYSDSAAKLSKGIGEIFDAMLSCPTYQVTSGSTVVDRGTEKTAAPSNLGDEQWSHLLTSSVGGQRSVIKQTAIRTGSILLIVSGSPGLVDAHLGEALAKARTAR</sequence>
<proteinExistence type="predicted"/>
<feature type="region of interest" description="Disordered" evidence="1">
    <location>
        <begin position="28"/>
        <end position="56"/>
    </location>
</feature>
<keyword evidence="2" id="KW-0732">Signal</keyword>
<evidence type="ECO:0008006" key="5">
    <source>
        <dbReference type="Google" id="ProtNLM"/>
    </source>
</evidence>
<accession>A0ABP7SBD6</accession>
<evidence type="ECO:0000313" key="4">
    <source>
        <dbReference type="Proteomes" id="UP001500456"/>
    </source>
</evidence>
<keyword evidence="4" id="KW-1185">Reference proteome</keyword>